<keyword evidence="3" id="KW-1185">Reference proteome</keyword>
<proteinExistence type="predicted"/>
<feature type="compositionally biased region" description="Basic and acidic residues" evidence="1">
    <location>
        <begin position="21"/>
        <end position="33"/>
    </location>
</feature>
<dbReference type="Proteomes" id="UP000886523">
    <property type="component" value="Unassembled WGS sequence"/>
</dbReference>
<reference evidence="2" key="1">
    <citation type="journal article" date="2020" name="Nat. Commun.">
        <title>Large-scale genome sequencing of mycorrhizal fungi provides insights into the early evolution of symbiotic traits.</title>
        <authorList>
            <person name="Miyauchi S."/>
            <person name="Kiss E."/>
            <person name="Kuo A."/>
            <person name="Drula E."/>
            <person name="Kohler A."/>
            <person name="Sanchez-Garcia M."/>
            <person name="Morin E."/>
            <person name="Andreopoulos B."/>
            <person name="Barry K.W."/>
            <person name="Bonito G."/>
            <person name="Buee M."/>
            <person name="Carver A."/>
            <person name="Chen C."/>
            <person name="Cichocki N."/>
            <person name="Clum A."/>
            <person name="Culley D."/>
            <person name="Crous P.W."/>
            <person name="Fauchery L."/>
            <person name="Girlanda M."/>
            <person name="Hayes R.D."/>
            <person name="Keri Z."/>
            <person name="LaButti K."/>
            <person name="Lipzen A."/>
            <person name="Lombard V."/>
            <person name="Magnuson J."/>
            <person name="Maillard F."/>
            <person name="Murat C."/>
            <person name="Nolan M."/>
            <person name="Ohm R.A."/>
            <person name="Pangilinan J."/>
            <person name="Pereira M.F."/>
            <person name="Perotto S."/>
            <person name="Peter M."/>
            <person name="Pfister S."/>
            <person name="Riley R."/>
            <person name="Sitrit Y."/>
            <person name="Stielow J.B."/>
            <person name="Szollosi G."/>
            <person name="Zifcakova L."/>
            <person name="Stursova M."/>
            <person name="Spatafora J.W."/>
            <person name="Tedersoo L."/>
            <person name="Vaario L.M."/>
            <person name="Yamada A."/>
            <person name="Yan M."/>
            <person name="Wang P."/>
            <person name="Xu J."/>
            <person name="Bruns T."/>
            <person name="Baldrian P."/>
            <person name="Vilgalys R."/>
            <person name="Dunand C."/>
            <person name="Henrissat B."/>
            <person name="Grigoriev I.V."/>
            <person name="Hibbett D."/>
            <person name="Nagy L.G."/>
            <person name="Martin F.M."/>
        </authorList>
    </citation>
    <scope>NUCLEOTIDE SEQUENCE</scope>
    <source>
        <strain evidence="2">UP504</strain>
    </source>
</reference>
<comment type="caution">
    <text evidence="2">The sequence shown here is derived from an EMBL/GenBank/DDBJ whole genome shotgun (WGS) entry which is preliminary data.</text>
</comment>
<gene>
    <name evidence="2" type="ORF">BS47DRAFT_1367425</name>
</gene>
<sequence>MTTHLQQRVCGHKYFRLWSEARDENPPHNEGLHSKNKTKTNNRPPNGWPQEPHTRHSGCVVRFKPWVQVTNDETPPEPPWQHAKRSPPKQNDTKQRPERWQHEPHTCCGRTRMNHTSAMAGVWFYTRLSPYYQQQNEDPPKEPPPVEMTTPWPNKNQQHDPPKQ</sequence>
<evidence type="ECO:0000313" key="2">
    <source>
        <dbReference type="EMBL" id="KAF9506359.1"/>
    </source>
</evidence>
<organism evidence="2 3">
    <name type="scientific">Hydnum rufescens UP504</name>
    <dbReference type="NCBI Taxonomy" id="1448309"/>
    <lineage>
        <taxon>Eukaryota</taxon>
        <taxon>Fungi</taxon>
        <taxon>Dikarya</taxon>
        <taxon>Basidiomycota</taxon>
        <taxon>Agaricomycotina</taxon>
        <taxon>Agaricomycetes</taxon>
        <taxon>Cantharellales</taxon>
        <taxon>Hydnaceae</taxon>
        <taxon>Hydnum</taxon>
    </lineage>
</organism>
<name>A0A9P6AIB2_9AGAM</name>
<accession>A0A9P6AIB2</accession>
<evidence type="ECO:0000313" key="3">
    <source>
        <dbReference type="Proteomes" id="UP000886523"/>
    </source>
</evidence>
<feature type="region of interest" description="Disordered" evidence="1">
    <location>
        <begin position="21"/>
        <end position="107"/>
    </location>
</feature>
<feature type="compositionally biased region" description="Basic and acidic residues" evidence="1">
    <location>
        <begin position="91"/>
        <end position="105"/>
    </location>
</feature>
<dbReference type="EMBL" id="MU129113">
    <property type="protein sequence ID" value="KAF9506359.1"/>
    <property type="molecule type" value="Genomic_DNA"/>
</dbReference>
<dbReference type="AlphaFoldDB" id="A0A9P6AIB2"/>
<feature type="region of interest" description="Disordered" evidence="1">
    <location>
        <begin position="133"/>
        <end position="164"/>
    </location>
</feature>
<protein>
    <submittedName>
        <fullName evidence="2">Uncharacterized protein</fullName>
    </submittedName>
</protein>
<evidence type="ECO:0000256" key="1">
    <source>
        <dbReference type="SAM" id="MobiDB-lite"/>
    </source>
</evidence>